<name>A0A972SLY5_9BURK</name>
<protein>
    <submittedName>
        <fullName evidence="3">Uncharacterized protein</fullName>
    </submittedName>
</protein>
<keyword evidence="2" id="KW-0472">Membrane</keyword>
<proteinExistence type="predicted"/>
<dbReference type="Proteomes" id="UP000655523">
    <property type="component" value="Unassembled WGS sequence"/>
</dbReference>
<evidence type="ECO:0000256" key="2">
    <source>
        <dbReference type="SAM" id="Phobius"/>
    </source>
</evidence>
<dbReference type="AlphaFoldDB" id="A0A972SLY5"/>
<dbReference type="EMBL" id="WOEZ01000086">
    <property type="protein sequence ID" value="NPT56100.1"/>
    <property type="molecule type" value="Genomic_DNA"/>
</dbReference>
<dbReference type="RefSeq" id="WP_172166143.1">
    <property type="nucleotide sequence ID" value="NZ_WOEZ01000086.1"/>
</dbReference>
<feature type="transmembrane region" description="Helical" evidence="2">
    <location>
        <begin position="94"/>
        <end position="115"/>
    </location>
</feature>
<comment type="caution">
    <text evidence="3">The sequence shown here is derived from an EMBL/GenBank/DDBJ whole genome shotgun (WGS) entry which is preliminary data.</text>
</comment>
<reference evidence="3 4" key="1">
    <citation type="submission" date="2019-11" db="EMBL/GenBank/DDBJ databases">
        <title>Metabolism of dissolved organic matter in forest soils.</title>
        <authorList>
            <person name="Cyle K.T."/>
            <person name="Wilhelm R.C."/>
            <person name="Martinez C.E."/>
        </authorList>
    </citation>
    <scope>NUCLEOTIDE SEQUENCE [LARGE SCALE GENOMIC DNA]</scope>
    <source>
        <strain evidence="3 4">5N</strain>
    </source>
</reference>
<feature type="region of interest" description="Disordered" evidence="1">
    <location>
        <begin position="151"/>
        <end position="174"/>
    </location>
</feature>
<feature type="transmembrane region" description="Helical" evidence="2">
    <location>
        <begin position="121"/>
        <end position="141"/>
    </location>
</feature>
<keyword evidence="4" id="KW-1185">Reference proteome</keyword>
<evidence type="ECO:0000256" key="1">
    <source>
        <dbReference type="SAM" id="MobiDB-lite"/>
    </source>
</evidence>
<gene>
    <name evidence="3" type="ORF">GNZ13_16245</name>
</gene>
<accession>A0A972SLY5</accession>
<sequence length="174" mass="18609">MSEKDAAFPITGMVESELRSEGDWIEEHNNPARITLDRITTLTIFGVCGWSLIETPLEIGVSNSSTGILALAVSKFIVILTGTSAIARVRAARAIFAFICGASVLAIATALPFVYARSVEISVISTVECVLKTVCLGALCLSSLQKKPRKRHAGTVHPGMRQDRPPSDDVIRGA</sequence>
<keyword evidence="2" id="KW-1133">Transmembrane helix</keyword>
<keyword evidence="2" id="KW-0812">Transmembrane</keyword>
<feature type="transmembrane region" description="Helical" evidence="2">
    <location>
        <begin position="67"/>
        <end position="87"/>
    </location>
</feature>
<evidence type="ECO:0000313" key="3">
    <source>
        <dbReference type="EMBL" id="NPT56100.1"/>
    </source>
</evidence>
<evidence type="ECO:0000313" key="4">
    <source>
        <dbReference type="Proteomes" id="UP000655523"/>
    </source>
</evidence>
<feature type="compositionally biased region" description="Basic and acidic residues" evidence="1">
    <location>
        <begin position="160"/>
        <end position="174"/>
    </location>
</feature>
<organism evidence="3 4">
    <name type="scientific">Paraburkholderia elongata</name>
    <dbReference type="NCBI Taxonomy" id="2675747"/>
    <lineage>
        <taxon>Bacteria</taxon>
        <taxon>Pseudomonadati</taxon>
        <taxon>Pseudomonadota</taxon>
        <taxon>Betaproteobacteria</taxon>
        <taxon>Burkholderiales</taxon>
        <taxon>Burkholderiaceae</taxon>
        <taxon>Paraburkholderia</taxon>
    </lineage>
</organism>